<proteinExistence type="inferred from homology"/>
<protein>
    <submittedName>
        <fullName evidence="7">TonB-dependent receptor</fullName>
    </submittedName>
</protein>
<dbReference type="Proteomes" id="UP000050421">
    <property type="component" value="Unassembled WGS sequence"/>
</dbReference>
<dbReference type="PANTHER" id="PTHR40980:SF5">
    <property type="entry name" value="TONB-DEPENDENT RECEPTOR"/>
    <property type="match status" value="1"/>
</dbReference>
<dbReference type="SUPFAM" id="SSF49464">
    <property type="entry name" value="Carboxypeptidase regulatory domain-like"/>
    <property type="match status" value="1"/>
</dbReference>
<keyword evidence="2 4" id="KW-0472">Membrane</keyword>
<evidence type="ECO:0000259" key="5">
    <source>
        <dbReference type="Pfam" id="PF00593"/>
    </source>
</evidence>
<evidence type="ECO:0000259" key="6">
    <source>
        <dbReference type="Pfam" id="PF07715"/>
    </source>
</evidence>
<comment type="caution">
    <text evidence="7">The sequence shown here is derived from an EMBL/GenBank/DDBJ whole genome shotgun (WGS) entry which is preliminary data.</text>
</comment>
<keyword evidence="7" id="KW-0675">Receptor</keyword>
<dbReference type="PATRIC" id="fig|1305737.6.peg.1307"/>
<evidence type="ECO:0000256" key="4">
    <source>
        <dbReference type="RuleBase" id="RU003357"/>
    </source>
</evidence>
<dbReference type="Pfam" id="PF00593">
    <property type="entry name" value="TonB_dep_Rec_b-barrel"/>
    <property type="match status" value="1"/>
</dbReference>
<evidence type="ECO:0000256" key="2">
    <source>
        <dbReference type="ARBA" id="ARBA00023136"/>
    </source>
</evidence>
<sequence length="968" mass="107377">MKPNLSDSFMIRSLILSLFLISPLFAGFSFAQKGTLRGAIFEEATGEPLFGVSVLVKEIGTGAVTDFDGKFEIQADPGTYTLQISYISFSTVELTSVEIKDGEVTVLNDVLMAEEASELETVTIAATAIRTTENALMSVKRNAPNLMDGISASTFRQIGDGDAAGAVKRVTGVSIEGGKYVYVRGLGDRYTKTVLNGVDVPGLDPDRNTIQMDIFPTNVIDNIIVSKSFTADLPADFTGGVVDIATKDFPEERTMVIGVSGGINPSMHFNSNYLQYDGGETDWLGFDDGTRAIPTGGRTDIPSYGDVVGNPNSEAGIEYRSILSSFNQTLAGYRNNSLMDVGLSFSLGNQLAREKVTWGYNFALTYKNDTEFYQDAEFNLFAKPRESSQVELEPLERQIGDYGVNNVLLGGMAGIAMKTEASKFRLTYLHLQNGESKAGEFDFINTNLGANFEAKQYNIEYSERSMQSILLGGSHFLNGNQWEIDWKVAPTLSTMDDPDIRFTRFRLPNNTISTEVGLPTRIWRELEETNLVSKLDLTRRINAFQTDGKIKFGGSYVIKNRDFNIQTFQFATGNTDLSAGDPNAILNPENLFSAENRNGVRYNPDFIPVNPNEYQSDLSNVAGYVSAELNPIENLKAIAGVRVEKYTQFYTGTNQTATIVFDNEKVLDDFDLFPSLNLVYGLKENQNLRLSASRTIARPSFKELSYAEILDPITGRTFIGGLFEETTNGGAEVLWDGNLTATRINNFDLRWESFQERAQMFSVSAFYKSFDKPIEIVQFLSDPGSFQPRNVGRGTVMGLEFELRKSLSFISPALENFMWNTNVTLVDSRIQMSATELRSRQLTARDGETIDDTREMAGQAPYIVNTGLSFMNYMTGLEAGIFYNVQGPTLNFVGFGNRTDTYTVPFHSLNLNINKSFGADERITTSFGVSNILNDKRQIVFRSYEAQDQFFTNLAPGTEISFSFGYSF</sequence>
<dbReference type="Gene3D" id="2.40.170.20">
    <property type="entry name" value="TonB-dependent receptor, beta-barrel domain"/>
    <property type="match status" value="1"/>
</dbReference>
<evidence type="ECO:0000256" key="3">
    <source>
        <dbReference type="ARBA" id="ARBA00023237"/>
    </source>
</evidence>
<dbReference type="SUPFAM" id="SSF56935">
    <property type="entry name" value="Porins"/>
    <property type="match status" value="1"/>
</dbReference>
<keyword evidence="3" id="KW-0998">Cell outer membrane</keyword>
<dbReference type="InterPro" id="IPR012910">
    <property type="entry name" value="Plug_dom"/>
</dbReference>
<dbReference type="InterPro" id="IPR036942">
    <property type="entry name" value="Beta-barrel_TonB_sf"/>
</dbReference>
<dbReference type="STRING" id="1305737.GCA_000526355_02631"/>
<keyword evidence="4" id="KW-0798">TonB box</keyword>
<feature type="domain" description="TonB-dependent receptor plug" evidence="6">
    <location>
        <begin position="140"/>
        <end position="241"/>
    </location>
</feature>
<dbReference type="eggNOG" id="COG1629">
    <property type="taxonomic scope" value="Bacteria"/>
</dbReference>
<accession>A0A0N8KHB8</accession>
<comment type="subcellular location">
    <subcellularLocation>
        <location evidence="1 4">Cell outer membrane</location>
    </subcellularLocation>
</comment>
<dbReference type="GO" id="GO:0009279">
    <property type="term" value="C:cell outer membrane"/>
    <property type="evidence" value="ECO:0007669"/>
    <property type="project" value="UniProtKB-SubCell"/>
</dbReference>
<dbReference type="Pfam" id="PF07715">
    <property type="entry name" value="Plug"/>
    <property type="match status" value="1"/>
</dbReference>
<dbReference type="AlphaFoldDB" id="A0A0N8KHB8"/>
<evidence type="ECO:0000313" key="7">
    <source>
        <dbReference type="EMBL" id="KPQ19298.1"/>
    </source>
</evidence>
<evidence type="ECO:0000313" key="8">
    <source>
        <dbReference type="Proteomes" id="UP000050421"/>
    </source>
</evidence>
<gene>
    <name evidence="7" type="ORF">HLUCCX10_03160</name>
</gene>
<reference evidence="7 8" key="1">
    <citation type="submission" date="2015-09" db="EMBL/GenBank/DDBJ databases">
        <title>Identification and resolution of microdiversity through metagenomic sequencing of parallel consortia.</title>
        <authorList>
            <person name="Nelson W.C."/>
            <person name="Romine M.F."/>
            <person name="Lindemann S.R."/>
        </authorList>
    </citation>
    <scope>NUCLEOTIDE SEQUENCE [LARGE SCALE GENOMIC DNA]</scope>
    <source>
        <strain evidence="7">HL-49</strain>
    </source>
</reference>
<evidence type="ECO:0000256" key="1">
    <source>
        <dbReference type="ARBA" id="ARBA00004442"/>
    </source>
</evidence>
<dbReference type="Gene3D" id="2.60.40.1120">
    <property type="entry name" value="Carboxypeptidase-like, regulatory domain"/>
    <property type="match status" value="1"/>
</dbReference>
<dbReference type="InterPro" id="IPR008969">
    <property type="entry name" value="CarboxyPept-like_regulatory"/>
</dbReference>
<dbReference type="InterPro" id="IPR000531">
    <property type="entry name" value="Beta-barrel_TonB"/>
</dbReference>
<dbReference type="EMBL" id="LJXT01000012">
    <property type="protein sequence ID" value="KPQ19298.1"/>
    <property type="molecule type" value="Genomic_DNA"/>
</dbReference>
<dbReference type="Pfam" id="PF13715">
    <property type="entry name" value="CarbopepD_reg_2"/>
    <property type="match status" value="1"/>
</dbReference>
<dbReference type="Gene3D" id="2.170.130.10">
    <property type="entry name" value="TonB-dependent receptor, plug domain"/>
    <property type="match status" value="1"/>
</dbReference>
<organism evidence="7 8">
    <name type="scientific">Algoriphagus marincola HL-49</name>
    <dbReference type="NCBI Taxonomy" id="1305737"/>
    <lineage>
        <taxon>Bacteria</taxon>
        <taxon>Pseudomonadati</taxon>
        <taxon>Bacteroidota</taxon>
        <taxon>Cytophagia</taxon>
        <taxon>Cytophagales</taxon>
        <taxon>Cyclobacteriaceae</taxon>
        <taxon>Algoriphagus</taxon>
    </lineage>
</organism>
<name>A0A0N8KHB8_9BACT</name>
<dbReference type="PANTHER" id="PTHR40980">
    <property type="entry name" value="PLUG DOMAIN-CONTAINING PROTEIN"/>
    <property type="match status" value="1"/>
</dbReference>
<feature type="domain" description="TonB-dependent receptor-like beta-barrel" evidence="5">
    <location>
        <begin position="504"/>
        <end position="932"/>
    </location>
</feature>
<dbReference type="InterPro" id="IPR037066">
    <property type="entry name" value="Plug_dom_sf"/>
</dbReference>
<comment type="similarity">
    <text evidence="4">Belongs to the TonB-dependent receptor family.</text>
</comment>